<dbReference type="STRING" id="401625.A0A0P1BQQ8"/>
<dbReference type="AlphaFoldDB" id="A0A0P1BQQ8"/>
<feature type="compositionally biased region" description="Polar residues" evidence="10">
    <location>
        <begin position="216"/>
        <end position="228"/>
    </location>
</feature>
<reference evidence="13" key="1">
    <citation type="submission" date="2014-09" db="EMBL/GenBank/DDBJ databases">
        <authorList>
            <person name="Sharma Rahul"/>
            <person name="Thines Marco"/>
        </authorList>
    </citation>
    <scope>NUCLEOTIDE SEQUENCE [LARGE SCALE GENOMIC DNA]</scope>
</reference>
<keyword evidence="5" id="KW-0256">Endoplasmic reticulum</keyword>
<evidence type="ECO:0000313" key="13">
    <source>
        <dbReference type="Proteomes" id="UP000054845"/>
    </source>
</evidence>
<dbReference type="GO" id="GO:0015031">
    <property type="term" value="P:protein transport"/>
    <property type="evidence" value="ECO:0007669"/>
    <property type="project" value="UniProtKB-KW"/>
</dbReference>
<comment type="similarity">
    <text evidence="2">Belongs to the USE1 family.</text>
</comment>
<evidence type="ECO:0000256" key="9">
    <source>
        <dbReference type="ARBA" id="ARBA00023136"/>
    </source>
</evidence>
<name>A0A0P1BQQ8_9BASI</name>
<feature type="transmembrane region" description="Helical" evidence="11">
    <location>
        <begin position="519"/>
        <end position="542"/>
    </location>
</feature>
<feature type="compositionally biased region" description="Basic and acidic residues" evidence="10">
    <location>
        <begin position="372"/>
        <end position="384"/>
    </location>
</feature>
<feature type="region of interest" description="Disordered" evidence="10">
    <location>
        <begin position="284"/>
        <end position="384"/>
    </location>
</feature>
<evidence type="ECO:0000256" key="5">
    <source>
        <dbReference type="ARBA" id="ARBA00022824"/>
    </source>
</evidence>
<evidence type="ECO:0000256" key="8">
    <source>
        <dbReference type="ARBA" id="ARBA00022989"/>
    </source>
</evidence>
<evidence type="ECO:0000256" key="6">
    <source>
        <dbReference type="ARBA" id="ARBA00022892"/>
    </source>
</evidence>
<evidence type="ECO:0000256" key="7">
    <source>
        <dbReference type="ARBA" id="ARBA00022927"/>
    </source>
</evidence>
<feature type="compositionally biased region" description="Polar residues" evidence="10">
    <location>
        <begin position="239"/>
        <end position="253"/>
    </location>
</feature>
<dbReference type="PANTHER" id="PTHR13050">
    <property type="entry name" value="USE1-LIKE PROTEIN"/>
    <property type="match status" value="1"/>
</dbReference>
<dbReference type="OrthoDB" id="4506189at2759"/>
<evidence type="ECO:0000256" key="2">
    <source>
        <dbReference type="ARBA" id="ARBA00007891"/>
    </source>
</evidence>
<keyword evidence="9 11" id="KW-0472">Membrane</keyword>
<dbReference type="GO" id="GO:0006890">
    <property type="term" value="P:retrograde vesicle-mediated transport, Golgi to endoplasmic reticulum"/>
    <property type="evidence" value="ECO:0007669"/>
    <property type="project" value="TreeGrafter"/>
</dbReference>
<dbReference type="GO" id="GO:0031201">
    <property type="term" value="C:SNARE complex"/>
    <property type="evidence" value="ECO:0007669"/>
    <property type="project" value="TreeGrafter"/>
</dbReference>
<feature type="region of interest" description="Disordered" evidence="10">
    <location>
        <begin position="420"/>
        <end position="454"/>
    </location>
</feature>
<keyword evidence="3" id="KW-0813">Transport</keyword>
<dbReference type="Proteomes" id="UP000054845">
    <property type="component" value="Unassembled WGS sequence"/>
</dbReference>
<evidence type="ECO:0000256" key="11">
    <source>
        <dbReference type="SAM" id="Phobius"/>
    </source>
</evidence>
<comment type="subcellular location">
    <subcellularLocation>
        <location evidence="1">Endoplasmic reticulum membrane</location>
        <topology evidence="1">Single-pass type IV membrane protein</topology>
    </subcellularLocation>
</comment>
<protein>
    <submittedName>
        <fullName evidence="12">Predicted membrane protein</fullName>
    </submittedName>
</protein>
<dbReference type="GO" id="GO:0005484">
    <property type="term" value="F:SNAP receptor activity"/>
    <property type="evidence" value="ECO:0007669"/>
    <property type="project" value="TreeGrafter"/>
</dbReference>
<dbReference type="Pfam" id="PF09753">
    <property type="entry name" value="Use1"/>
    <property type="match status" value="1"/>
</dbReference>
<proteinExistence type="inferred from homology"/>
<keyword evidence="8 11" id="KW-1133">Transmembrane helix</keyword>
<evidence type="ECO:0000256" key="10">
    <source>
        <dbReference type="SAM" id="MobiDB-lite"/>
    </source>
</evidence>
<dbReference type="CDD" id="cd15860">
    <property type="entry name" value="SNARE_USE1"/>
    <property type="match status" value="1"/>
</dbReference>
<dbReference type="GO" id="GO:0005789">
    <property type="term" value="C:endoplasmic reticulum membrane"/>
    <property type="evidence" value="ECO:0007669"/>
    <property type="project" value="UniProtKB-SubCell"/>
</dbReference>
<dbReference type="EMBL" id="CCYA01000277">
    <property type="protein sequence ID" value="CEH19190.1"/>
    <property type="molecule type" value="Genomic_DNA"/>
</dbReference>
<sequence length="545" mass="58561">MTASTLLIFAPTLRDTVCGHVQAIAWPALEVQGRGAQKTYDVRSDLSAPANTYAIAFRRRVLKLAQNSATTERIGKCEHVKVIFDEGSLDGGSTQASCASTSSSASASSKVDELWNLARELARCSASTRTALLRRTAPALVHQDERISIYASFNQAEAGQKMNWANIRLTMALQNALRHVASNYYTRGDASQVLGIYIDAISAALNSVDDQHTTDSALSLSQRSSATPSRERSHASDLSIASRSSIGTGSPASRSLAFDVATRADSSARPTTLVSYLMSGLSESESDQSLSSSDSDSDIDAEEVQSPVSYSSSLASSPSLPKVPLGAEGSRSPSGGTHLSPALSKSGALSGADSDTWANEHTIRRQPSITITDHDRNPERSRALYDDELVGGELDELDRDDWAEYEKAAQLAEMERIEREGIRPASSSSSDPEAEKNASSSQDQQAEGELSSDRAIQDSLTSELLRMARVLKSNSLAFGEALERDRLLLESTGEKLQGNLDVMTRTRGRLGEYAKKARGLGWATLGAVTVVCISWVLCFLLIRLT</sequence>
<feature type="compositionally biased region" description="Low complexity" evidence="10">
    <location>
        <begin position="304"/>
        <end position="325"/>
    </location>
</feature>
<dbReference type="InterPro" id="IPR019150">
    <property type="entry name" value="Vesicle_transport_protein_Use1"/>
</dbReference>
<evidence type="ECO:0000256" key="3">
    <source>
        <dbReference type="ARBA" id="ARBA00022448"/>
    </source>
</evidence>
<keyword evidence="13" id="KW-1185">Reference proteome</keyword>
<feature type="region of interest" description="Disordered" evidence="10">
    <location>
        <begin position="216"/>
        <end position="253"/>
    </location>
</feature>
<keyword evidence="6" id="KW-0931">ER-Golgi transport</keyword>
<keyword evidence="7" id="KW-0653">Protein transport</keyword>
<organism evidence="12 13">
    <name type="scientific">Ceraceosorus bombacis</name>
    <dbReference type="NCBI Taxonomy" id="401625"/>
    <lineage>
        <taxon>Eukaryota</taxon>
        <taxon>Fungi</taxon>
        <taxon>Dikarya</taxon>
        <taxon>Basidiomycota</taxon>
        <taxon>Ustilaginomycotina</taxon>
        <taxon>Exobasidiomycetes</taxon>
        <taxon>Ceraceosorales</taxon>
        <taxon>Ceraceosoraceae</taxon>
        <taxon>Ceraceosorus</taxon>
    </lineage>
</organism>
<accession>A0A0P1BQQ8</accession>
<evidence type="ECO:0000256" key="1">
    <source>
        <dbReference type="ARBA" id="ARBA00004163"/>
    </source>
</evidence>
<evidence type="ECO:0000313" key="12">
    <source>
        <dbReference type="EMBL" id="CEH19190.1"/>
    </source>
</evidence>
<dbReference type="PANTHER" id="PTHR13050:SF7">
    <property type="entry name" value="VESICLE TRANSPORT PROTEIN USE1"/>
    <property type="match status" value="1"/>
</dbReference>
<keyword evidence="4 11" id="KW-0812">Transmembrane</keyword>
<evidence type="ECO:0000256" key="4">
    <source>
        <dbReference type="ARBA" id="ARBA00022692"/>
    </source>
</evidence>